<dbReference type="Gene3D" id="1.20.58.1080">
    <property type="match status" value="1"/>
</dbReference>
<feature type="compositionally biased region" description="Low complexity" evidence="8">
    <location>
        <begin position="314"/>
        <end position="348"/>
    </location>
</feature>
<dbReference type="AlphaFoldDB" id="A0A2K3DND5"/>
<evidence type="ECO:0000259" key="9">
    <source>
        <dbReference type="SMART" id="SM00490"/>
    </source>
</evidence>
<dbReference type="OrthoDB" id="6692397at2759"/>
<dbReference type="Proteomes" id="UP000006906">
    <property type="component" value="Chromosome 6"/>
</dbReference>
<dbReference type="InterPro" id="IPR041082">
    <property type="entry name" value="Suv3_C_1"/>
</dbReference>
<dbReference type="SMART" id="SM00490">
    <property type="entry name" value="HELICc"/>
    <property type="match status" value="1"/>
</dbReference>
<feature type="region of interest" description="Disordered" evidence="8">
    <location>
        <begin position="301"/>
        <end position="405"/>
    </location>
</feature>
<keyword evidence="7" id="KW-1135">Mitochondrion nucleoid</keyword>
<feature type="domain" description="Helicase C-terminal" evidence="9">
    <location>
        <begin position="519"/>
        <end position="740"/>
    </location>
</feature>
<dbReference type="Pfam" id="PF22527">
    <property type="entry name" value="DEXQc_Suv3"/>
    <property type="match status" value="2"/>
</dbReference>
<organism evidence="10 11">
    <name type="scientific">Chlamydomonas reinhardtii</name>
    <name type="common">Chlamydomonas smithii</name>
    <dbReference type="NCBI Taxonomy" id="3055"/>
    <lineage>
        <taxon>Eukaryota</taxon>
        <taxon>Viridiplantae</taxon>
        <taxon>Chlorophyta</taxon>
        <taxon>core chlorophytes</taxon>
        <taxon>Chlorophyceae</taxon>
        <taxon>CS clade</taxon>
        <taxon>Chlamydomonadales</taxon>
        <taxon>Chlamydomonadaceae</taxon>
        <taxon>Chlamydomonas</taxon>
    </lineage>
</organism>
<feature type="compositionally biased region" description="Low complexity" evidence="8">
    <location>
        <begin position="595"/>
        <end position="605"/>
    </location>
</feature>
<dbReference type="PANTHER" id="PTHR12131:SF1">
    <property type="entry name" value="ATP-DEPENDENT RNA HELICASE SUPV3L1, MITOCHONDRIAL-RELATED"/>
    <property type="match status" value="1"/>
</dbReference>
<feature type="compositionally biased region" description="Low complexity" evidence="8">
    <location>
        <begin position="577"/>
        <end position="587"/>
    </location>
</feature>
<dbReference type="FunCoup" id="A0A2K3DND5">
    <property type="interactions" value="1761"/>
</dbReference>
<dbReference type="RefSeq" id="XP_042923646.1">
    <property type="nucleotide sequence ID" value="XM_043062940.1"/>
</dbReference>
<dbReference type="GO" id="GO:0042645">
    <property type="term" value="C:mitochondrial nucleoid"/>
    <property type="evidence" value="ECO:0007669"/>
    <property type="project" value="UniProtKB-SubCell"/>
</dbReference>
<evidence type="ECO:0000256" key="5">
    <source>
        <dbReference type="ARBA" id="ARBA00022806"/>
    </source>
</evidence>
<feature type="compositionally biased region" description="Low complexity" evidence="8">
    <location>
        <begin position="1036"/>
        <end position="1049"/>
    </location>
</feature>
<dbReference type="PANTHER" id="PTHR12131">
    <property type="entry name" value="ATP-DEPENDENT RNA AND DNA HELICASE"/>
    <property type="match status" value="1"/>
</dbReference>
<dbReference type="GO" id="GO:0055087">
    <property type="term" value="C:Ski complex"/>
    <property type="evidence" value="ECO:0000318"/>
    <property type="project" value="GO_Central"/>
</dbReference>
<evidence type="ECO:0000256" key="4">
    <source>
        <dbReference type="ARBA" id="ARBA00022801"/>
    </source>
</evidence>
<dbReference type="GO" id="GO:0070478">
    <property type="term" value="P:nuclear-transcribed mRNA catabolic process, 3'-5' exonucleolytic nonsense-mediated decay"/>
    <property type="evidence" value="ECO:0000318"/>
    <property type="project" value="GO_Central"/>
</dbReference>
<accession>A0A2K3DND5</accession>
<dbReference type="STRING" id="3055.A0A2K3DND5"/>
<reference evidence="10 11" key="1">
    <citation type="journal article" date="2007" name="Science">
        <title>The Chlamydomonas genome reveals the evolution of key animal and plant functions.</title>
        <authorList>
            <person name="Merchant S.S."/>
            <person name="Prochnik S.E."/>
            <person name="Vallon O."/>
            <person name="Harris E.H."/>
            <person name="Karpowicz S.J."/>
            <person name="Witman G.B."/>
            <person name="Terry A."/>
            <person name="Salamov A."/>
            <person name="Fritz-Laylin L.K."/>
            <person name="Marechal-Drouard L."/>
            <person name="Marshall W.F."/>
            <person name="Qu L.H."/>
            <person name="Nelson D.R."/>
            <person name="Sanderfoot A.A."/>
            <person name="Spalding M.H."/>
            <person name="Kapitonov V.V."/>
            <person name="Ren Q."/>
            <person name="Ferris P."/>
            <person name="Lindquist E."/>
            <person name="Shapiro H."/>
            <person name="Lucas S.M."/>
            <person name="Grimwood J."/>
            <person name="Schmutz J."/>
            <person name="Cardol P."/>
            <person name="Cerutti H."/>
            <person name="Chanfreau G."/>
            <person name="Chen C.L."/>
            <person name="Cognat V."/>
            <person name="Croft M.T."/>
            <person name="Dent R."/>
            <person name="Dutcher S."/>
            <person name="Fernandez E."/>
            <person name="Fukuzawa H."/>
            <person name="Gonzalez-Ballester D."/>
            <person name="Gonzalez-Halphen D."/>
            <person name="Hallmann A."/>
            <person name="Hanikenne M."/>
            <person name="Hippler M."/>
            <person name="Inwood W."/>
            <person name="Jabbari K."/>
            <person name="Kalanon M."/>
            <person name="Kuras R."/>
            <person name="Lefebvre P.A."/>
            <person name="Lemaire S.D."/>
            <person name="Lobanov A.V."/>
            <person name="Lohr M."/>
            <person name="Manuell A."/>
            <person name="Meier I."/>
            <person name="Mets L."/>
            <person name="Mittag M."/>
            <person name="Mittelmeier T."/>
            <person name="Moroney J.V."/>
            <person name="Moseley J."/>
            <person name="Napoli C."/>
            <person name="Nedelcu A.M."/>
            <person name="Niyogi K."/>
            <person name="Novoselov S.V."/>
            <person name="Paulsen I.T."/>
            <person name="Pazour G."/>
            <person name="Purton S."/>
            <person name="Ral J.P."/>
            <person name="Riano-Pachon D.M."/>
            <person name="Riekhof W."/>
            <person name="Rymarquis L."/>
            <person name="Schroda M."/>
            <person name="Stern D."/>
            <person name="Umen J."/>
            <person name="Willows R."/>
            <person name="Wilson N."/>
            <person name="Zimmer S.L."/>
            <person name="Allmer J."/>
            <person name="Balk J."/>
            <person name="Bisova K."/>
            <person name="Chen C.J."/>
            <person name="Elias M."/>
            <person name="Gendler K."/>
            <person name="Hauser C."/>
            <person name="Lamb M.R."/>
            <person name="Ledford H."/>
            <person name="Long J.C."/>
            <person name="Minagawa J."/>
            <person name="Page M.D."/>
            <person name="Pan J."/>
            <person name="Pootakham W."/>
            <person name="Roje S."/>
            <person name="Rose A."/>
            <person name="Stahlberg E."/>
            <person name="Terauchi A.M."/>
            <person name="Yang P."/>
            <person name="Ball S."/>
            <person name="Bowler C."/>
            <person name="Dieckmann C.L."/>
            <person name="Gladyshev V.N."/>
            <person name="Green P."/>
            <person name="Jorgensen R."/>
            <person name="Mayfield S."/>
            <person name="Mueller-Roeber B."/>
            <person name="Rajamani S."/>
            <person name="Sayre R.T."/>
            <person name="Brokstein P."/>
            <person name="Dubchak I."/>
            <person name="Goodstein D."/>
            <person name="Hornick L."/>
            <person name="Huang Y.W."/>
            <person name="Jhaveri J."/>
            <person name="Luo Y."/>
            <person name="Martinez D."/>
            <person name="Ngau W.C."/>
            <person name="Otillar B."/>
            <person name="Poliakov A."/>
            <person name="Porter A."/>
            <person name="Szajkowski L."/>
            <person name="Werner G."/>
            <person name="Zhou K."/>
            <person name="Grigoriev I.V."/>
            <person name="Rokhsar D.S."/>
            <person name="Grossman A.R."/>
        </authorList>
    </citation>
    <scope>NUCLEOTIDE SEQUENCE [LARGE SCALE GENOMIC DNA]</scope>
    <source>
        <strain evidence="11">CC-503</strain>
    </source>
</reference>
<feature type="compositionally biased region" description="Acidic residues" evidence="8">
    <location>
        <begin position="838"/>
        <end position="857"/>
    </location>
</feature>
<feature type="compositionally biased region" description="Pro residues" evidence="8">
    <location>
        <begin position="304"/>
        <end position="313"/>
    </location>
</feature>
<comment type="subunit">
    <text evidence="2">Homodimer; in free form. Component of the mitochondrial degradosome (mtEXO) complex which is a heteropentamer containing 2 copies of SUPV3L1 and 3 copies of PNPT1.</text>
</comment>
<evidence type="ECO:0000256" key="2">
    <source>
        <dbReference type="ARBA" id="ARBA00011661"/>
    </source>
</evidence>
<comment type="subcellular location">
    <subcellularLocation>
        <location evidence="1">Mitochondrion matrix</location>
        <location evidence="1">Mitochondrion nucleoid</location>
    </subcellularLocation>
</comment>
<feature type="compositionally biased region" description="Low complexity" evidence="8">
    <location>
        <begin position="634"/>
        <end position="662"/>
    </location>
</feature>
<dbReference type="GeneID" id="66053650"/>
<dbReference type="Pfam" id="PF18147">
    <property type="entry name" value="Suv3_C_1"/>
    <property type="match status" value="1"/>
</dbReference>
<evidence type="ECO:0000313" key="10">
    <source>
        <dbReference type="EMBL" id="PNW82031.1"/>
    </source>
</evidence>
<dbReference type="Pfam" id="PF12513">
    <property type="entry name" value="SUV3_C"/>
    <property type="match status" value="1"/>
</dbReference>
<dbReference type="InterPro" id="IPR027417">
    <property type="entry name" value="P-loop_NTPase"/>
</dbReference>
<dbReference type="Gene3D" id="3.40.50.300">
    <property type="entry name" value="P-loop containing nucleotide triphosphate hydrolases"/>
    <property type="match status" value="3"/>
</dbReference>
<keyword evidence="3" id="KW-0547">Nucleotide-binding</keyword>
<dbReference type="InterPro" id="IPR050699">
    <property type="entry name" value="RNA-DNA_Helicase"/>
</dbReference>
<keyword evidence="11" id="KW-1185">Reference proteome</keyword>
<dbReference type="GO" id="GO:0016787">
    <property type="term" value="F:hydrolase activity"/>
    <property type="evidence" value="ECO:0007669"/>
    <property type="project" value="UniProtKB-KW"/>
</dbReference>
<feature type="region of interest" description="Disordered" evidence="8">
    <location>
        <begin position="836"/>
        <end position="907"/>
    </location>
</feature>
<proteinExistence type="predicted"/>
<keyword evidence="5" id="KW-0347">Helicase</keyword>
<protein>
    <recommendedName>
        <fullName evidence="9">Helicase C-terminal domain-containing protein</fullName>
    </recommendedName>
</protein>
<feature type="region of interest" description="Disordered" evidence="8">
    <location>
        <begin position="551"/>
        <end position="684"/>
    </location>
</feature>
<dbReference type="EMBL" id="CM008967">
    <property type="protein sequence ID" value="PNW82031.1"/>
    <property type="molecule type" value="Genomic_DNA"/>
</dbReference>
<dbReference type="InterPro" id="IPR001650">
    <property type="entry name" value="Helicase_C-like"/>
</dbReference>
<feature type="compositionally biased region" description="Low complexity" evidence="8">
    <location>
        <begin position="393"/>
        <end position="405"/>
    </location>
</feature>
<feature type="compositionally biased region" description="Low complexity" evidence="8">
    <location>
        <begin position="858"/>
        <end position="869"/>
    </location>
</feature>
<evidence type="ECO:0000256" key="7">
    <source>
        <dbReference type="ARBA" id="ARBA00023271"/>
    </source>
</evidence>
<keyword evidence="4" id="KW-0378">Hydrolase</keyword>
<feature type="compositionally biased region" description="Gly residues" evidence="8">
    <location>
        <begin position="663"/>
        <end position="684"/>
    </location>
</feature>
<dbReference type="InterPro" id="IPR055206">
    <property type="entry name" value="DEXQc_SUV3"/>
</dbReference>
<gene>
    <name evidence="10" type="ORF">CHLRE_06g270900v5</name>
</gene>
<dbReference type="InParanoid" id="A0A2K3DND5"/>
<evidence type="ECO:0000256" key="6">
    <source>
        <dbReference type="ARBA" id="ARBA00022840"/>
    </source>
</evidence>
<sequence>MQAAARAQVGRALVGWTAPCERGRNRAAALLQYLKSLNPSPASACAAQWPRDADTHALLPVLVLLLPGLGSLSRGSGAGAATDSVSGAVEATARKLCRVGAAQSTTHAGGSLAASLTSLGSCGGLGRAPFIPTNLHNTNPASAAHRQCLQVHHSRCASTGTNAGTGAAGGARAGNATTSAGTAAFPASASASASRSFSSTCSSSSASAASSSAADAAEAALTDLRSPASWYPLARSMRRRVVAHLGPTNSGKTHAALEAMRAAPSGLYCGPLRLLACEVADRLAAEGLPCRLVTGQEVRTAVPPEAPPPPPPGATAGAAGASSYSSSSSSSFSSSSAASGASSSAPGTSGRGAGPKYVDDEEAGAAFGAAGGLASGPRPGHRAAPTSGDARADSGPAAAAAASEPAAVRHTACTVEMADVEGGGVDVAVLDEIQMLGDGLRGWAWTRALLGLAAREVHVAGDPAVLPVLRALVAECGDELEVRTYKRLSPLVVQGEALGGLGGAAAGDCLVGFSRRSLHGLRREVVRRTGREACLVYGALPPEARRQQAALFNAPPPPPRPGSRQPGAARRTEASEAESAASPEEGSSAGGAAGSAGSSGCASGVGRWGHSHPHAHSHELGPEAANGGSDSRTSRSGAAGDASDSDGTSASTAAGGSSASGSGSSGGGGSAGGSGGGSSGGNSGGRGSRILVASDAIGMGLNLNIRRVVFSSLHKYDGRAVRPLQASEVRQIAGRAGRFSSAHPTGYVTTLHAADLPLLHAALAEPPQPITRACLLPSSEQLAAYAARHPGRPIATSMLAFAAAARLAPAYQYGSYDGSYRIASALRHLDPYGSGDGYCDEGAEDSDVETDGDELGEESGSSSNGSSSGSVGGGRGEVGEDSEGGYSVRGDGGGGRAARRRGGGSGGGGLTAEELLLFSTAPADMDDPHVAAALLRFAELYCDSGHVGVDAIAGPAWGRAQVPHEPPRSEAELKRLEALHRTYDLYVWLAYRLPFAFTERRAAEAARAAIGALIEEGLDGLALAAALGRRGHHRGQAQGQGQRWGAGADWSDDDADGYVGGRDRD</sequence>
<dbReference type="KEGG" id="cre:CHLRE_06g270900v5"/>
<dbReference type="SUPFAM" id="SSF52540">
    <property type="entry name" value="P-loop containing nucleoside triphosphate hydrolases"/>
    <property type="match status" value="2"/>
</dbReference>
<evidence type="ECO:0000256" key="1">
    <source>
        <dbReference type="ARBA" id="ARBA00004436"/>
    </source>
</evidence>
<evidence type="ECO:0000256" key="3">
    <source>
        <dbReference type="ARBA" id="ARBA00022741"/>
    </source>
</evidence>
<dbReference type="GO" id="GO:0005524">
    <property type="term" value="F:ATP binding"/>
    <property type="evidence" value="ECO:0007669"/>
    <property type="project" value="UniProtKB-KW"/>
</dbReference>
<keyword evidence="7" id="KW-0496">Mitochondrion</keyword>
<dbReference type="GO" id="GO:0003724">
    <property type="term" value="F:RNA helicase activity"/>
    <property type="evidence" value="ECO:0000318"/>
    <property type="project" value="GO_Central"/>
</dbReference>
<keyword evidence="6" id="KW-0067">ATP-binding</keyword>
<dbReference type="InterPro" id="IPR022192">
    <property type="entry name" value="SUV3_C"/>
</dbReference>
<dbReference type="Gramene" id="PNW82031">
    <property type="protein sequence ID" value="PNW82031"/>
    <property type="gene ID" value="CHLRE_06g270900v5"/>
</dbReference>
<evidence type="ECO:0000313" key="11">
    <source>
        <dbReference type="Proteomes" id="UP000006906"/>
    </source>
</evidence>
<evidence type="ECO:0000256" key="8">
    <source>
        <dbReference type="SAM" id="MobiDB-lite"/>
    </source>
</evidence>
<name>A0A2K3DND5_CHLRE</name>
<feature type="region of interest" description="Disordered" evidence="8">
    <location>
        <begin position="1033"/>
        <end position="1065"/>
    </location>
</feature>